<keyword evidence="2 4" id="KW-0238">DNA-binding</keyword>
<evidence type="ECO:0000259" key="7">
    <source>
        <dbReference type="PROSITE" id="PS51900"/>
    </source>
</evidence>
<dbReference type="PROSITE" id="PS51900">
    <property type="entry name" value="CB"/>
    <property type="match status" value="1"/>
</dbReference>
<dbReference type="PANTHER" id="PTHR30349:SF94">
    <property type="entry name" value="INTEGRASE_RECOMBINASE HI_1414-RELATED"/>
    <property type="match status" value="1"/>
</dbReference>
<evidence type="ECO:0000256" key="3">
    <source>
        <dbReference type="ARBA" id="ARBA00023172"/>
    </source>
</evidence>
<feature type="domain" description="Tyr recombinase" evidence="6">
    <location>
        <begin position="228"/>
        <end position="404"/>
    </location>
</feature>
<evidence type="ECO:0000256" key="1">
    <source>
        <dbReference type="ARBA" id="ARBA00022908"/>
    </source>
</evidence>
<dbReference type="InterPro" id="IPR013762">
    <property type="entry name" value="Integrase-like_cat_sf"/>
</dbReference>
<organism evidence="8 9">
    <name type="scientific">Paraburkholderia elongata</name>
    <dbReference type="NCBI Taxonomy" id="2675747"/>
    <lineage>
        <taxon>Bacteria</taxon>
        <taxon>Pseudomonadati</taxon>
        <taxon>Pseudomonadota</taxon>
        <taxon>Betaproteobacteria</taxon>
        <taxon>Burkholderiales</taxon>
        <taxon>Burkholderiaceae</taxon>
        <taxon>Paraburkholderia</taxon>
    </lineage>
</organism>
<dbReference type="InterPro" id="IPR010998">
    <property type="entry name" value="Integrase_recombinase_N"/>
</dbReference>
<keyword evidence="9" id="KW-1185">Reference proteome</keyword>
<evidence type="ECO:0000256" key="5">
    <source>
        <dbReference type="SAM" id="MobiDB-lite"/>
    </source>
</evidence>
<dbReference type="GO" id="GO:0015074">
    <property type="term" value="P:DNA integration"/>
    <property type="evidence" value="ECO:0007669"/>
    <property type="project" value="UniProtKB-KW"/>
</dbReference>
<feature type="region of interest" description="Disordered" evidence="5">
    <location>
        <begin position="1"/>
        <end position="34"/>
    </location>
</feature>
<dbReference type="Gene3D" id="1.10.443.10">
    <property type="entry name" value="Intergrase catalytic core"/>
    <property type="match status" value="1"/>
</dbReference>
<keyword evidence="3" id="KW-0233">DNA recombination</keyword>
<dbReference type="InterPro" id="IPR002104">
    <property type="entry name" value="Integrase_catalytic"/>
</dbReference>
<dbReference type="PANTHER" id="PTHR30349">
    <property type="entry name" value="PHAGE INTEGRASE-RELATED"/>
    <property type="match status" value="1"/>
</dbReference>
<dbReference type="RefSeq" id="WP_172175450.1">
    <property type="nucleotide sequence ID" value="NZ_WOEZ01000223.1"/>
</dbReference>
<dbReference type="EMBL" id="WOEZ01000223">
    <property type="protein sequence ID" value="NPT60469.1"/>
    <property type="molecule type" value="Genomic_DNA"/>
</dbReference>
<feature type="region of interest" description="Disordered" evidence="5">
    <location>
        <begin position="149"/>
        <end position="187"/>
    </location>
</feature>
<feature type="compositionally biased region" description="Basic and acidic residues" evidence="5">
    <location>
        <begin position="150"/>
        <end position="183"/>
    </location>
</feature>
<protein>
    <submittedName>
        <fullName evidence="8">Tyrosine-type recombinase/integrase</fullName>
    </submittedName>
</protein>
<evidence type="ECO:0000313" key="9">
    <source>
        <dbReference type="Proteomes" id="UP000655523"/>
    </source>
</evidence>
<dbReference type="InterPro" id="IPR011010">
    <property type="entry name" value="DNA_brk_join_enz"/>
</dbReference>
<dbReference type="AlphaFoldDB" id="A0A972NY09"/>
<dbReference type="PROSITE" id="PS51898">
    <property type="entry name" value="TYR_RECOMBINASE"/>
    <property type="match status" value="1"/>
</dbReference>
<gene>
    <name evidence="8" type="ORF">GNZ13_39450</name>
</gene>
<evidence type="ECO:0000313" key="8">
    <source>
        <dbReference type="EMBL" id="NPT60469.1"/>
    </source>
</evidence>
<dbReference type="CDD" id="cd00796">
    <property type="entry name" value="INT_Rci_Hp1_C"/>
    <property type="match status" value="1"/>
</dbReference>
<comment type="caution">
    <text evidence="8">The sequence shown here is derived from an EMBL/GenBank/DDBJ whole genome shotgun (WGS) entry which is preliminary data.</text>
</comment>
<dbReference type="InterPro" id="IPR044068">
    <property type="entry name" value="CB"/>
</dbReference>
<evidence type="ECO:0000256" key="4">
    <source>
        <dbReference type="PROSITE-ProRule" id="PRU01248"/>
    </source>
</evidence>
<evidence type="ECO:0000256" key="2">
    <source>
        <dbReference type="ARBA" id="ARBA00023125"/>
    </source>
</evidence>
<dbReference type="GO" id="GO:0006310">
    <property type="term" value="P:DNA recombination"/>
    <property type="evidence" value="ECO:0007669"/>
    <property type="project" value="UniProtKB-KW"/>
</dbReference>
<dbReference type="GO" id="GO:0003677">
    <property type="term" value="F:DNA binding"/>
    <property type="evidence" value="ECO:0007669"/>
    <property type="project" value="UniProtKB-UniRule"/>
</dbReference>
<sequence length="413" mass="46035">MKHTAAKSAKQETAQSKLSRPNMRKLAPGEKITERGITFERQRNGDGIFTVGVMIDGQRIHRVVGRESDGTTRTQAEDFIARLRSDAKHDRLSLPKGRKIALSFRDAATKYLEKLEVAGGKDLKAKRMRLERHLVPFFGDTPLSKISSFDTERYKKQRQQEKSARGGDRVSAKSKEQGVKPSDKAGVAAPGTINRELAALSHLFSKAVEWGWITHRPAKLCRLKEGDGRIMYLTVDQVAALLEAAKASDNLQLYLFIVIGIETSMRMSEILSIRRENIDVQRRVIYVPKAKAGQREQPITAHLVTFLTGCMDALPPGTPWLFPSAAAKSGHTVEIRKPFIKAVREAGLDPALVVRHTLRHTAITHLVQAGIDLPTVKRISGHKTLAMVKKYAHQNGEHIQAAMDKLQDRMKLA</sequence>
<dbReference type="Gene3D" id="1.10.150.130">
    <property type="match status" value="1"/>
</dbReference>
<name>A0A972NY09_9BURK</name>
<dbReference type="InterPro" id="IPR050090">
    <property type="entry name" value="Tyrosine_recombinase_XerCD"/>
</dbReference>
<evidence type="ECO:0000259" key="6">
    <source>
        <dbReference type="PROSITE" id="PS51898"/>
    </source>
</evidence>
<accession>A0A972NY09</accession>
<proteinExistence type="predicted"/>
<feature type="domain" description="Core-binding (CB)" evidence="7">
    <location>
        <begin position="102"/>
        <end position="208"/>
    </location>
</feature>
<dbReference type="Proteomes" id="UP000655523">
    <property type="component" value="Unassembled WGS sequence"/>
</dbReference>
<reference evidence="8 9" key="1">
    <citation type="submission" date="2019-11" db="EMBL/GenBank/DDBJ databases">
        <title>Metabolism of dissolved organic matter in forest soils.</title>
        <authorList>
            <person name="Cyle K.T."/>
            <person name="Wilhelm R.C."/>
            <person name="Martinez C.E."/>
        </authorList>
    </citation>
    <scope>NUCLEOTIDE SEQUENCE [LARGE SCALE GENOMIC DNA]</scope>
    <source>
        <strain evidence="8 9">5N</strain>
    </source>
</reference>
<keyword evidence="1" id="KW-0229">DNA integration</keyword>
<dbReference type="Pfam" id="PF00589">
    <property type="entry name" value="Phage_integrase"/>
    <property type="match status" value="1"/>
</dbReference>
<dbReference type="SUPFAM" id="SSF56349">
    <property type="entry name" value="DNA breaking-rejoining enzymes"/>
    <property type="match status" value="1"/>
</dbReference>